<name>A0ABX0YIR5_9PSED</name>
<feature type="chain" id="PRO_5046835983" evidence="1">
    <location>
        <begin position="21"/>
        <end position="91"/>
    </location>
</feature>
<dbReference type="EMBL" id="JAAVJI010000008">
    <property type="protein sequence ID" value="NJP02066.1"/>
    <property type="molecule type" value="Genomic_DNA"/>
</dbReference>
<gene>
    <name evidence="2" type="ORF">HBH25_14545</name>
</gene>
<dbReference type="InterPro" id="IPR021245">
    <property type="entry name" value="DUF2790"/>
</dbReference>
<dbReference type="Pfam" id="PF10976">
    <property type="entry name" value="DUF2790"/>
    <property type="match status" value="1"/>
</dbReference>
<keyword evidence="3" id="KW-1185">Reference proteome</keyword>
<dbReference type="RefSeq" id="WP_168084634.1">
    <property type="nucleotide sequence ID" value="NZ_JAAVJI010000008.1"/>
</dbReference>
<reference evidence="2 3" key="1">
    <citation type="submission" date="2020-03" db="EMBL/GenBank/DDBJ databases">
        <authorList>
            <person name="Wang L."/>
            <person name="He N."/>
            <person name="Li Y."/>
            <person name="Fang Y."/>
            <person name="Zhang F."/>
        </authorList>
    </citation>
    <scope>NUCLEOTIDE SEQUENCE [LARGE SCALE GENOMIC DNA]</scope>
    <source>
        <strain evidence="3">hsmgli-8</strain>
    </source>
</reference>
<evidence type="ECO:0000313" key="2">
    <source>
        <dbReference type="EMBL" id="NJP02066.1"/>
    </source>
</evidence>
<organism evidence="2 3">
    <name type="scientific">Pseudomonas quercus</name>
    <dbReference type="NCBI Taxonomy" id="2722792"/>
    <lineage>
        <taxon>Bacteria</taxon>
        <taxon>Pseudomonadati</taxon>
        <taxon>Pseudomonadota</taxon>
        <taxon>Gammaproteobacteria</taxon>
        <taxon>Pseudomonadales</taxon>
        <taxon>Pseudomonadaceae</taxon>
        <taxon>Pseudomonas</taxon>
    </lineage>
</organism>
<evidence type="ECO:0000256" key="1">
    <source>
        <dbReference type="SAM" id="SignalP"/>
    </source>
</evidence>
<sequence>MKTAFAIAALSIAFTTGAYAQDGAERSVVDKLPVEAYHYGMHMDIQKVISKTDVSNKSGVVPVTMVYQDSKGQLHKLQYLQQGGYDDRANG</sequence>
<dbReference type="Proteomes" id="UP000746535">
    <property type="component" value="Unassembled WGS sequence"/>
</dbReference>
<proteinExistence type="predicted"/>
<protein>
    <submittedName>
        <fullName evidence="2">DUF2790 domain-containing protein</fullName>
    </submittedName>
</protein>
<dbReference type="Gene3D" id="2.30.140.50">
    <property type="entry name" value="Protein of unknown function DUF2790"/>
    <property type="match status" value="1"/>
</dbReference>
<feature type="signal peptide" evidence="1">
    <location>
        <begin position="1"/>
        <end position="20"/>
    </location>
</feature>
<keyword evidence="1" id="KW-0732">Signal</keyword>
<comment type="caution">
    <text evidence="2">The sequence shown here is derived from an EMBL/GenBank/DDBJ whole genome shotgun (WGS) entry which is preliminary data.</text>
</comment>
<accession>A0ABX0YIR5</accession>
<evidence type="ECO:0000313" key="3">
    <source>
        <dbReference type="Proteomes" id="UP000746535"/>
    </source>
</evidence>